<dbReference type="RefSeq" id="WP_279949550.1">
    <property type="nucleotide sequence ID" value="NZ_BAABEN010000009.1"/>
</dbReference>
<evidence type="ECO:0000256" key="7">
    <source>
        <dbReference type="RuleBase" id="RU003322"/>
    </source>
</evidence>
<reference evidence="9 10" key="1">
    <citation type="submission" date="2024-10" db="EMBL/GenBank/DDBJ databases">
        <authorList>
            <person name="Cho J.-C."/>
        </authorList>
    </citation>
    <scope>NUCLEOTIDE SEQUENCE [LARGE SCALE GENOMIC DNA]</scope>
    <source>
        <strain evidence="9 10">KCTC29696</strain>
    </source>
</reference>
<gene>
    <name evidence="9" type="ORF">ACG5V6_08415</name>
</gene>
<comment type="caution">
    <text evidence="9">The sequence shown here is derived from an EMBL/GenBank/DDBJ whole genome shotgun (WGS) entry which is preliminary data.</text>
</comment>
<comment type="similarity">
    <text evidence="1 7">Belongs to the heat shock protein 70 family.</text>
</comment>
<keyword evidence="3 7" id="KW-0547">Nucleotide-binding</keyword>
<keyword evidence="2" id="KW-0597">Phosphoprotein</keyword>
<keyword evidence="5" id="KW-0346">Stress response</keyword>
<evidence type="ECO:0000256" key="8">
    <source>
        <dbReference type="SAM" id="MobiDB-lite"/>
    </source>
</evidence>
<dbReference type="PANTHER" id="PTHR19375">
    <property type="entry name" value="HEAT SHOCK PROTEIN 70KDA"/>
    <property type="match status" value="1"/>
</dbReference>
<evidence type="ECO:0000313" key="10">
    <source>
        <dbReference type="Proteomes" id="UP001607069"/>
    </source>
</evidence>
<proteinExistence type="inferred from homology"/>
<dbReference type="PROSITE" id="PS01036">
    <property type="entry name" value="HSP70_3"/>
    <property type="match status" value="1"/>
</dbReference>
<evidence type="ECO:0000313" key="9">
    <source>
        <dbReference type="EMBL" id="MFH0248233.1"/>
    </source>
</evidence>
<accession>A0ABW7HQU0</accession>
<dbReference type="EMBL" id="JBIHMK010000021">
    <property type="protein sequence ID" value="MFH0248233.1"/>
    <property type="molecule type" value="Genomic_DNA"/>
</dbReference>
<dbReference type="Gene3D" id="2.60.34.10">
    <property type="entry name" value="Substrate Binding Domain Of DNAk, Chain A, domain 1"/>
    <property type="match status" value="1"/>
</dbReference>
<dbReference type="InterPro" id="IPR013126">
    <property type="entry name" value="Hsp_70_fam"/>
</dbReference>
<dbReference type="InterPro" id="IPR029047">
    <property type="entry name" value="HSP70_peptide-bd_sf"/>
</dbReference>
<dbReference type="InterPro" id="IPR043129">
    <property type="entry name" value="ATPase_NBD"/>
</dbReference>
<evidence type="ECO:0000256" key="3">
    <source>
        <dbReference type="ARBA" id="ARBA00022741"/>
    </source>
</evidence>
<sequence>MAFGIDFGTSNSVVARWNGYRTEVLPIDSANVPAQWREPEFEQLFPSVLSVRELQRTLSFGWAAKASDDPVDAVKRMLGTRPAAKDEEPADDALPHLEEPNVWIGGEPYRSTAAAGALFERMRSGVRESLLDMSEAVVTVPANATGGARYRTRAAARLAGIRVKALINEPTAAAISYAHEVPDDGRFLVFDWGGGTIDVTVLELADGLFEEQASRGIAALGGLEFDEALASLVLKKIGQAPESLSPRERKRWRRDVELTKIALSRPGAKDALVDLPTLREPVIITQEEYTEAIRPLISRAMEPVEQCLEDLRIDPSEIDTVLMIGGTSQIPQVREELSSVMPADRILPSKLCKPMTAVARGAAIFAAALDGKLEKTDISLVTSYDLGTAFDARPRKGFIPIIPRNSTLRAEGEKTFQPNTPHARWLTVEVIEGEEGYSADSDRAFPLTTLKFPLPRAEADPSSNRVRISFRYDRNGILKVKAVHEKSGTVLQEEEIDSFGPDGTPLQEGLDRELARLISHINEPFGEHPVEGSRKQPDDHQPSLAAPPPAASAGTGSQEAAEVSVNGIAQQLL</sequence>
<keyword evidence="6" id="KW-0143">Chaperone</keyword>
<evidence type="ECO:0000256" key="6">
    <source>
        <dbReference type="ARBA" id="ARBA00023186"/>
    </source>
</evidence>
<dbReference type="Gene3D" id="3.30.420.40">
    <property type="match status" value="2"/>
</dbReference>
<dbReference type="Gene3D" id="3.90.640.10">
    <property type="entry name" value="Actin, Chain A, domain 4"/>
    <property type="match status" value="1"/>
</dbReference>
<dbReference type="Pfam" id="PF00012">
    <property type="entry name" value="HSP70"/>
    <property type="match status" value="1"/>
</dbReference>
<protein>
    <submittedName>
        <fullName evidence="9">Hsp70 family protein</fullName>
    </submittedName>
</protein>
<dbReference type="SUPFAM" id="SSF53067">
    <property type="entry name" value="Actin-like ATPase domain"/>
    <property type="match status" value="2"/>
</dbReference>
<evidence type="ECO:0000256" key="5">
    <source>
        <dbReference type="ARBA" id="ARBA00023016"/>
    </source>
</evidence>
<dbReference type="InterPro" id="IPR018181">
    <property type="entry name" value="Heat_shock_70_CS"/>
</dbReference>
<dbReference type="SUPFAM" id="SSF100920">
    <property type="entry name" value="Heat shock protein 70kD (HSP70), peptide-binding domain"/>
    <property type="match status" value="1"/>
</dbReference>
<organism evidence="9 10">
    <name type="scientific">Streptomyces chitinivorans</name>
    <dbReference type="NCBI Taxonomy" id="1257027"/>
    <lineage>
        <taxon>Bacteria</taxon>
        <taxon>Bacillati</taxon>
        <taxon>Actinomycetota</taxon>
        <taxon>Actinomycetes</taxon>
        <taxon>Kitasatosporales</taxon>
        <taxon>Streptomycetaceae</taxon>
        <taxon>Streptomyces</taxon>
    </lineage>
</organism>
<dbReference type="Proteomes" id="UP001607069">
    <property type="component" value="Unassembled WGS sequence"/>
</dbReference>
<feature type="compositionally biased region" description="Basic and acidic residues" evidence="8">
    <location>
        <begin position="525"/>
        <end position="541"/>
    </location>
</feature>
<evidence type="ECO:0000256" key="4">
    <source>
        <dbReference type="ARBA" id="ARBA00022840"/>
    </source>
</evidence>
<feature type="region of interest" description="Disordered" evidence="8">
    <location>
        <begin position="524"/>
        <end position="573"/>
    </location>
</feature>
<evidence type="ECO:0000256" key="2">
    <source>
        <dbReference type="ARBA" id="ARBA00022553"/>
    </source>
</evidence>
<evidence type="ECO:0000256" key="1">
    <source>
        <dbReference type="ARBA" id="ARBA00007381"/>
    </source>
</evidence>
<keyword evidence="10" id="KW-1185">Reference proteome</keyword>
<keyword evidence="4 7" id="KW-0067">ATP-binding</keyword>
<dbReference type="PRINTS" id="PR00301">
    <property type="entry name" value="HEATSHOCK70"/>
</dbReference>
<name>A0ABW7HQU0_9ACTN</name>